<proteinExistence type="predicted"/>
<dbReference type="Proteomes" id="UP000594262">
    <property type="component" value="Unplaced"/>
</dbReference>
<keyword evidence="6 9" id="KW-0472">Membrane</keyword>
<feature type="domain" description="G-protein coupled receptors family 1 profile" evidence="10">
    <location>
        <begin position="35"/>
        <end position="285"/>
    </location>
</feature>
<dbReference type="InterPro" id="IPR000276">
    <property type="entry name" value="GPCR_Rhodpsn"/>
</dbReference>
<dbReference type="RefSeq" id="XP_066930371.1">
    <property type="nucleotide sequence ID" value="XM_067074270.1"/>
</dbReference>
<comment type="subcellular location">
    <subcellularLocation>
        <location evidence="1">Cell membrane</location>
        <topology evidence="1">Multi-pass membrane protein</topology>
    </subcellularLocation>
</comment>
<evidence type="ECO:0000256" key="6">
    <source>
        <dbReference type="ARBA" id="ARBA00023136"/>
    </source>
</evidence>
<keyword evidence="4 9" id="KW-1133">Transmembrane helix</keyword>
<evidence type="ECO:0000313" key="12">
    <source>
        <dbReference type="Proteomes" id="UP000594262"/>
    </source>
</evidence>
<dbReference type="PRINTS" id="PR00237">
    <property type="entry name" value="GPCRRHODOPSN"/>
</dbReference>
<feature type="transmembrane region" description="Helical" evidence="9">
    <location>
        <begin position="22"/>
        <end position="44"/>
    </location>
</feature>
<evidence type="ECO:0000256" key="3">
    <source>
        <dbReference type="ARBA" id="ARBA00022692"/>
    </source>
</evidence>
<reference evidence="11" key="1">
    <citation type="submission" date="2021-01" db="UniProtKB">
        <authorList>
            <consortium name="EnsemblMetazoa"/>
        </authorList>
    </citation>
    <scope>IDENTIFICATION</scope>
</reference>
<sequence length="393" mass="45079">MFNTTILFINIPVAPEGRFTKIAILIIIDLLAIFGNSLFLFAVCSRRSLRHQSRTYLYFSYVSLTSLITALFIIPFPIITLITKKWSLGSELCYLNAFITTFCLTSCVYSITVLSLHKYVTIVLPMKRRFSQKETLFHCFASFLLSLIITIVPFIESHVYFNPSTGLCGLYFIKKKTFYTSFIVCACYAVPTLINISIYVQIFRALRRHGRRLQFNSFYSRASVTAQKQTAKTMYMTFGSFLIGWTPFFVYAILYLAQIVKPTSYLLVVAYIFGFASSAANPLIFIFRNMRLRNSWSSILKKKQVPRVKLISTVSKYGLPSEASSPPCYMTNADISDNVFFENNNADDDDNTHENKSKEMLQNESNFLRTSTNAFNYRSSEAKKTFQTNETVF</sequence>
<keyword evidence="8" id="KW-0807">Transducer</keyword>
<evidence type="ECO:0000259" key="10">
    <source>
        <dbReference type="PROSITE" id="PS50262"/>
    </source>
</evidence>
<feature type="transmembrane region" description="Helical" evidence="9">
    <location>
        <begin position="263"/>
        <end position="287"/>
    </location>
</feature>
<dbReference type="Pfam" id="PF00001">
    <property type="entry name" value="7tm_1"/>
    <property type="match status" value="1"/>
</dbReference>
<keyword evidence="5" id="KW-0297">G-protein coupled receptor</keyword>
<feature type="transmembrane region" description="Helical" evidence="9">
    <location>
        <begin position="94"/>
        <end position="116"/>
    </location>
</feature>
<name>A0A7M5X6A4_9CNID</name>
<dbReference type="AlphaFoldDB" id="A0A7M5X6A4"/>
<evidence type="ECO:0000313" key="11">
    <source>
        <dbReference type="EnsemblMetazoa" id="CLYHEMP018659.1"/>
    </source>
</evidence>
<dbReference type="EnsemblMetazoa" id="CLYHEMT018659.1">
    <property type="protein sequence ID" value="CLYHEMP018659.1"/>
    <property type="gene ID" value="CLYHEMG018659"/>
</dbReference>
<dbReference type="CDD" id="cd00637">
    <property type="entry name" value="7tm_classA_rhodopsin-like"/>
    <property type="match status" value="1"/>
</dbReference>
<keyword evidence="3 9" id="KW-0812">Transmembrane</keyword>
<evidence type="ECO:0000256" key="2">
    <source>
        <dbReference type="ARBA" id="ARBA00022475"/>
    </source>
</evidence>
<protein>
    <recommendedName>
        <fullName evidence="10">G-protein coupled receptors family 1 profile domain-containing protein</fullName>
    </recommendedName>
</protein>
<keyword evidence="2" id="KW-1003">Cell membrane</keyword>
<evidence type="ECO:0000256" key="4">
    <source>
        <dbReference type="ARBA" id="ARBA00022989"/>
    </source>
</evidence>
<dbReference type="OrthoDB" id="10034726at2759"/>
<dbReference type="GeneID" id="136817923"/>
<feature type="transmembrane region" description="Helical" evidence="9">
    <location>
        <begin position="56"/>
        <end position="82"/>
    </location>
</feature>
<keyword evidence="12" id="KW-1185">Reference proteome</keyword>
<feature type="transmembrane region" description="Helical" evidence="9">
    <location>
        <begin position="235"/>
        <end position="257"/>
    </location>
</feature>
<dbReference type="SUPFAM" id="SSF81321">
    <property type="entry name" value="Family A G protein-coupled receptor-like"/>
    <property type="match status" value="1"/>
</dbReference>
<feature type="transmembrane region" description="Helical" evidence="9">
    <location>
        <begin position="179"/>
        <end position="202"/>
    </location>
</feature>
<dbReference type="InterPro" id="IPR017452">
    <property type="entry name" value="GPCR_Rhodpsn_7TM"/>
</dbReference>
<evidence type="ECO:0000256" key="5">
    <source>
        <dbReference type="ARBA" id="ARBA00023040"/>
    </source>
</evidence>
<keyword evidence="7" id="KW-0675">Receptor</keyword>
<evidence type="ECO:0000256" key="9">
    <source>
        <dbReference type="SAM" id="Phobius"/>
    </source>
</evidence>
<feature type="transmembrane region" description="Helical" evidence="9">
    <location>
        <begin position="136"/>
        <end position="155"/>
    </location>
</feature>
<dbReference type="PANTHER" id="PTHR22752">
    <property type="entry name" value="G PROTEIN-COUPLED RECEPTOR"/>
    <property type="match status" value="1"/>
</dbReference>
<dbReference type="GO" id="GO:0004930">
    <property type="term" value="F:G protein-coupled receptor activity"/>
    <property type="evidence" value="ECO:0007669"/>
    <property type="project" value="UniProtKB-KW"/>
</dbReference>
<evidence type="ECO:0000256" key="1">
    <source>
        <dbReference type="ARBA" id="ARBA00004651"/>
    </source>
</evidence>
<evidence type="ECO:0000256" key="8">
    <source>
        <dbReference type="ARBA" id="ARBA00023224"/>
    </source>
</evidence>
<dbReference type="Gene3D" id="1.20.1070.10">
    <property type="entry name" value="Rhodopsin 7-helix transmembrane proteins"/>
    <property type="match status" value="1"/>
</dbReference>
<organism evidence="11 12">
    <name type="scientific">Clytia hemisphaerica</name>
    <dbReference type="NCBI Taxonomy" id="252671"/>
    <lineage>
        <taxon>Eukaryota</taxon>
        <taxon>Metazoa</taxon>
        <taxon>Cnidaria</taxon>
        <taxon>Hydrozoa</taxon>
        <taxon>Hydroidolina</taxon>
        <taxon>Leptothecata</taxon>
        <taxon>Obeliida</taxon>
        <taxon>Clytiidae</taxon>
        <taxon>Clytia</taxon>
    </lineage>
</organism>
<dbReference type="PROSITE" id="PS50262">
    <property type="entry name" value="G_PROTEIN_RECEP_F1_2"/>
    <property type="match status" value="1"/>
</dbReference>
<evidence type="ECO:0000256" key="7">
    <source>
        <dbReference type="ARBA" id="ARBA00023170"/>
    </source>
</evidence>
<accession>A0A7M5X6A4</accession>
<dbReference type="GO" id="GO:0005886">
    <property type="term" value="C:plasma membrane"/>
    <property type="evidence" value="ECO:0007669"/>
    <property type="project" value="UniProtKB-SubCell"/>
</dbReference>